<dbReference type="PANTHER" id="PTHR31964:SF113">
    <property type="entry name" value="USPA DOMAIN-CONTAINING PROTEIN"/>
    <property type="match status" value="1"/>
</dbReference>
<organism evidence="3 4">
    <name type="scientific">Raineyella antarctica</name>
    <dbReference type="NCBI Taxonomy" id="1577474"/>
    <lineage>
        <taxon>Bacteria</taxon>
        <taxon>Bacillati</taxon>
        <taxon>Actinomycetota</taxon>
        <taxon>Actinomycetes</taxon>
        <taxon>Propionibacteriales</taxon>
        <taxon>Propionibacteriaceae</taxon>
        <taxon>Raineyella</taxon>
    </lineage>
</organism>
<dbReference type="OrthoDB" id="5179911at2"/>
<dbReference type="Proteomes" id="UP000199086">
    <property type="component" value="Unassembled WGS sequence"/>
</dbReference>
<name>A0A1G6HFZ1_9ACTN</name>
<feature type="domain" description="UspA" evidence="2">
    <location>
        <begin position="162"/>
        <end position="295"/>
    </location>
</feature>
<evidence type="ECO:0000313" key="3">
    <source>
        <dbReference type="EMBL" id="SDB93084.1"/>
    </source>
</evidence>
<evidence type="ECO:0000256" key="1">
    <source>
        <dbReference type="ARBA" id="ARBA00008791"/>
    </source>
</evidence>
<reference evidence="3 4" key="1">
    <citation type="submission" date="2016-06" db="EMBL/GenBank/DDBJ databases">
        <authorList>
            <person name="Olsen C.W."/>
            <person name="Carey S."/>
            <person name="Hinshaw L."/>
            <person name="Karasin A.I."/>
        </authorList>
    </citation>
    <scope>NUCLEOTIDE SEQUENCE [LARGE SCALE GENOMIC DNA]</scope>
    <source>
        <strain evidence="3 4">LZ-22</strain>
    </source>
</reference>
<proteinExistence type="inferred from homology"/>
<dbReference type="Gene3D" id="3.40.50.620">
    <property type="entry name" value="HUPs"/>
    <property type="match status" value="2"/>
</dbReference>
<dbReference type="PANTHER" id="PTHR31964">
    <property type="entry name" value="ADENINE NUCLEOTIDE ALPHA HYDROLASES-LIKE SUPERFAMILY PROTEIN"/>
    <property type="match status" value="1"/>
</dbReference>
<dbReference type="InterPro" id="IPR006015">
    <property type="entry name" value="Universal_stress_UspA"/>
</dbReference>
<sequence>MSDIVVCCTDGSELSLRAIEAGLALVDRTRLRPLLVSIVPEPPVATPVGIAADALTLSTVPIEGMILAQADALDEAHRVVAVAAERFGVPEEDTRVELGEVTSYVTALLEQTGAALVVVGSRGLGAGARFVLGSVSDHLVRHAPCPVLVGGDEVPTTPDGPVVLCLDDSQRSVHAAASALGVLDPSLPVAVATVTRPAVQGLPDDGLAQLQENKRLMDADELLGRAAGELGRPEAEHILLDGADPAEALLELAGSRPVRVLVVGTHGRNLVTRAVLGSVADQLVRRSTSLVCVVPPAED</sequence>
<keyword evidence="4" id="KW-1185">Reference proteome</keyword>
<dbReference type="PRINTS" id="PR01438">
    <property type="entry name" value="UNVRSLSTRESS"/>
</dbReference>
<dbReference type="InterPro" id="IPR006016">
    <property type="entry name" value="UspA"/>
</dbReference>
<evidence type="ECO:0000313" key="4">
    <source>
        <dbReference type="Proteomes" id="UP000199086"/>
    </source>
</evidence>
<dbReference type="CDD" id="cd23659">
    <property type="entry name" value="USP_At3g01520-like"/>
    <property type="match status" value="1"/>
</dbReference>
<dbReference type="RefSeq" id="WP_092612151.1">
    <property type="nucleotide sequence ID" value="NZ_FMYF01000009.1"/>
</dbReference>
<gene>
    <name evidence="3" type="ORF">GA0111570_109104</name>
</gene>
<feature type="domain" description="UspA" evidence="2">
    <location>
        <begin position="1"/>
        <end position="149"/>
    </location>
</feature>
<dbReference type="AlphaFoldDB" id="A0A1G6HFZ1"/>
<protein>
    <submittedName>
        <fullName evidence="3">Nucleotide-binding universal stress protein, UspA family</fullName>
    </submittedName>
</protein>
<dbReference type="STRING" id="1577474.GA0111570_109104"/>
<dbReference type="Pfam" id="PF00582">
    <property type="entry name" value="Usp"/>
    <property type="match status" value="2"/>
</dbReference>
<dbReference type="EMBL" id="FMYF01000009">
    <property type="protein sequence ID" value="SDB93084.1"/>
    <property type="molecule type" value="Genomic_DNA"/>
</dbReference>
<dbReference type="SUPFAM" id="SSF52402">
    <property type="entry name" value="Adenine nucleotide alpha hydrolases-like"/>
    <property type="match status" value="2"/>
</dbReference>
<dbReference type="CDD" id="cd00293">
    <property type="entry name" value="USP-like"/>
    <property type="match status" value="1"/>
</dbReference>
<evidence type="ECO:0000259" key="2">
    <source>
        <dbReference type="Pfam" id="PF00582"/>
    </source>
</evidence>
<accession>A0A1G6HFZ1</accession>
<comment type="similarity">
    <text evidence="1">Belongs to the universal stress protein A family.</text>
</comment>
<dbReference type="InterPro" id="IPR014729">
    <property type="entry name" value="Rossmann-like_a/b/a_fold"/>
</dbReference>